<evidence type="ECO:0000313" key="3">
    <source>
        <dbReference type="Proteomes" id="UP000772181"/>
    </source>
</evidence>
<feature type="domain" description="DUF4070" evidence="1">
    <location>
        <begin position="1"/>
        <end position="107"/>
    </location>
</feature>
<gene>
    <name evidence="2" type="ORF">HY730_09320</name>
</gene>
<evidence type="ECO:0000313" key="2">
    <source>
        <dbReference type="EMBL" id="MBI4596555.1"/>
    </source>
</evidence>
<name>A0A933GQ15_UNCTE</name>
<sequence length="119" mass="14447">PRMKFETLLNGYREIINSIYSPKQHYKRINMFLTEYTPRKNKRFRPHSSVLISFLKILWVLGVRYNDRRYFWKFLFSTLLKRPRLFALSMTLAAYGFHFRKVMESYNNTLLGARSQITP</sequence>
<accession>A0A933GQ15</accession>
<dbReference type="InterPro" id="IPR025274">
    <property type="entry name" value="DUF4070"/>
</dbReference>
<evidence type="ECO:0000259" key="1">
    <source>
        <dbReference type="Pfam" id="PF13282"/>
    </source>
</evidence>
<reference evidence="2" key="1">
    <citation type="submission" date="2020-07" db="EMBL/GenBank/DDBJ databases">
        <title>Huge and variable diversity of episymbiotic CPR bacteria and DPANN archaea in groundwater ecosystems.</title>
        <authorList>
            <person name="He C.Y."/>
            <person name="Keren R."/>
            <person name="Whittaker M."/>
            <person name="Farag I.F."/>
            <person name="Doudna J."/>
            <person name="Cate J.H.D."/>
            <person name="Banfield J.F."/>
        </authorList>
    </citation>
    <scope>NUCLEOTIDE SEQUENCE</scope>
    <source>
        <strain evidence="2">NC_groundwater_1482_Ag_S-0.65um_47_24</strain>
    </source>
</reference>
<comment type="caution">
    <text evidence="2">The sequence shown here is derived from an EMBL/GenBank/DDBJ whole genome shotgun (WGS) entry which is preliminary data.</text>
</comment>
<dbReference type="EMBL" id="JACQWF010000406">
    <property type="protein sequence ID" value="MBI4596555.1"/>
    <property type="molecule type" value="Genomic_DNA"/>
</dbReference>
<feature type="non-terminal residue" evidence="2">
    <location>
        <position position="1"/>
    </location>
</feature>
<proteinExistence type="predicted"/>
<dbReference type="Proteomes" id="UP000772181">
    <property type="component" value="Unassembled WGS sequence"/>
</dbReference>
<protein>
    <submittedName>
        <fullName evidence="2">DUF4070 domain-containing protein</fullName>
    </submittedName>
</protein>
<dbReference type="AlphaFoldDB" id="A0A933GQ15"/>
<dbReference type="Pfam" id="PF13282">
    <property type="entry name" value="DUF4070"/>
    <property type="match status" value="1"/>
</dbReference>
<organism evidence="2 3">
    <name type="scientific">Tectimicrobiota bacterium</name>
    <dbReference type="NCBI Taxonomy" id="2528274"/>
    <lineage>
        <taxon>Bacteria</taxon>
        <taxon>Pseudomonadati</taxon>
        <taxon>Nitrospinota/Tectimicrobiota group</taxon>
        <taxon>Candidatus Tectimicrobiota</taxon>
    </lineage>
</organism>